<evidence type="ECO:0000259" key="9">
    <source>
        <dbReference type="PROSITE" id="PS50928"/>
    </source>
</evidence>
<gene>
    <name evidence="10" type="ORF">SMD31_08150</name>
</gene>
<dbReference type="InterPro" id="IPR000515">
    <property type="entry name" value="MetI-like"/>
</dbReference>
<keyword evidence="4" id="KW-1003">Cell membrane</keyword>
<dbReference type="InterPro" id="IPR035906">
    <property type="entry name" value="MetI-like_sf"/>
</dbReference>
<dbReference type="InterPro" id="IPR051789">
    <property type="entry name" value="Bact_Polyamine_Transport"/>
</dbReference>
<keyword evidence="11" id="KW-1185">Reference proteome</keyword>
<feature type="transmembrane region" description="Helical" evidence="8">
    <location>
        <begin position="245"/>
        <end position="265"/>
    </location>
</feature>
<dbReference type="EMBL" id="JAXCLX010000001">
    <property type="protein sequence ID" value="MDY0871891.1"/>
    <property type="molecule type" value="Genomic_DNA"/>
</dbReference>
<feature type="domain" description="ABC transmembrane type-1" evidence="9">
    <location>
        <begin position="54"/>
        <end position="264"/>
    </location>
</feature>
<sequence length="273" mass="29531">MRLYAFCVYIFLYTPLAIIALFSFSAGRSASDFHGFSLQWYETAANNRLVKEALMNSLLVAFTSSALATVFGTAAAIMLPRVKGIPRIIFDGLTYVAIMVPGIVIGISTLIALVTAFNFINPQILAFWPGDPASAPQLGLGFGSLICAHSLFAMALIIVIVRARLMGMDRSLIEASMDLYADPWGTFRQVTFPQILPGILAGFLLSFTFSLDDYVIASFVAGSRVTLPIYVFASIRRGVTPEINAIGTAVLVVSLIMLIGSQFLLRRGQKPAA</sequence>
<evidence type="ECO:0000256" key="1">
    <source>
        <dbReference type="ARBA" id="ARBA00004651"/>
    </source>
</evidence>
<keyword evidence="6 8" id="KW-1133">Transmembrane helix</keyword>
<organism evidence="10 11">
    <name type="scientific">Dongia rigui</name>
    <dbReference type="NCBI Taxonomy" id="940149"/>
    <lineage>
        <taxon>Bacteria</taxon>
        <taxon>Pseudomonadati</taxon>
        <taxon>Pseudomonadota</taxon>
        <taxon>Alphaproteobacteria</taxon>
        <taxon>Rhodospirillales</taxon>
        <taxon>Dongiaceae</taxon>
        <taxon>Dongia</taxon>
    </lineage>
</organism>
<feature type="transmembrane region" description="Helical" evidence="8">
    <location>
        <begin position="190"/>
        <end position="209"/>
    </location>
</feature>
<evidence type="ECO:0000256" key="5">
    <source>
        <dbReference type="ARBA" id="ARBA00022692"/>
    </source>
</evidence>
<dbReference type="Pfam" id="PF00528">
    <property type="entry name" value="BPD_transp_1"/>
    <property type="match status" value="1"/>
</dbReference>
<comment type="subcellular location">
    <subcellularLocation>
        <location evidence="1 8">Cell membrane</location>
        <topology evidence="1 8">Multi-pass membrane protein</topology>
    </subcellularLocation>
</comment>
<evidence type="ECO:0000256" key="7">
    <source>
        <dbReference type="ARBA" id="ARBA00023136"/>
    </source>
</evidence>
<protein>
    <submittedName>
        <fullName evidence="10">ABC transporter permease</fullName>
    </submittedName>
</protein>
<reference evidence="10 11" key="1">
    <citation type="journal article" date="2013" name="Antonie Van Leeuwenhoek">
        <title>Dongia rigui sp. nov., isolated from freshwater of a large wetland in Korea.</title>
        <authorList>
            <person name="Baik K.S."/>
            <person name="Hwang Y.M."/>
            <person name="Choi J.S."/>
            <person name="Kwon J."/>
            <person name="Seong C.N."/>
        </authorList>
    </citation>
    <scope>NUCLEOTIDE SEQUENCE [LARGE SCALE GENOMIC DNA]</scope>
    <source>
        <strain evidence="10 11">04SU4-P</strain>
    </source>
</reference>
<name>A0ABU5DZB4_9PROT</name>
<feature type="transmembrane region" description="Helical" evidence="8">
    <location>
        <begin position="140"/>
        <end position="161"/>
    </location>
</feature>
<evidence type="ECO:0000256" key="2">
    <source>
        <dbReference type="ARBA" id="ARBA00007069"/>
    </source>
</evidence>
<comment type="caution">
    <text evidence="10">The sequence shown here is derived from an EMBL/GenBank/DDBJ whole genome shotgun (WGS) entry which is preliminary data.</text>
</comment>
<feature type="transmembrane region" description="Helical" evidence="8">
    <location>
        <begin position="92"/>
        <end position="120"/>
    </location>
</feature>
<keyword evidence="5 8" id="KW-0812">Transmembrane</keyword>
<evidence type="ECO:0000313" key="11">
    <source>
        <dbReference type="Proteomes" id="UP001271769"/>
    </source>
</evidence>
<feature type="transmembrane region" description="Helical" evidence="8">
    <location>
        <begin position="54"/>
        <end position="80"/>
    </location>
</feature>
<dbReference type="Proteomes" id="UP001271769">
    <property type="component" value="Unassembled WGS sequence"/>
</dbReference>
<dbReference type="PROSITE" id="PS50928">
    <property type="entry name" value="ABC_TM1"/>
    <property type="match status" value="1"/>
</dbReference>
<dbReference type="Gene3D" id="1.10.3720.10">
    <property type="entry name" value="MetI-like"/>
    <property type="match status" value="1"/>
</dbReference>
<keyword evidence="3 8" id="KW-0813">Transport</keyword>
<evidence type="ECO:0000313" key="10">
    <source>
        <dbReference type="EMBL" id="MDY0871891.1"/>
    </source>
</evidence>
<feature type="transmembrane region" description="Helical" evidence="8">
    <location>
        <begin position="215"/>
        <end position="233"/>
    </location>
</feature>
<comment type="similarity">
    <text evidence="2">Belongs to the binding-protein-dependent transport system permease family. CysTW subfamily.</text>
</comment>
<dbReference type="CDD" id="cd06261">
    <property type="entry name" value="TM_PBP2"/>
    <property type="match status" value="1"/>
</dbReference>
<dbReference type="PANTHER" id="PTHR43848">
    <property type="entry name" value="PUTRESCINE TRANSPORT SYSTEM PERMEASE PROTEIN POTI"/>
    <property type="match status" value="1"/>
</dbReference>
<evidence type="ECO:0000256" key="4">
    <source>
        <dbReference type="ARBA" id="ARBA00022475"/>
    </source>
</evidence>
<proteinExistence type="inferred from homology"/>
<keyword evidence="7 8" id="KW-0472">Membrane</keyword>
<accession>A0ABU5DZB4</accession>
<evidence type="ECO:0000256" key="3">
    <source>
        <dbReference type="ARBA" id="ARBA00022448"/>
    </source>
</evidence>
<evidence type="ECO:0000256" key="8">
    <source>
        <dbReference type="RuleBase" id="RU363032"/>
    </source>
</evidence>
<evidence type="ECO:0000256" key="6">
    <source>
        <dbReference type="ARBA" id="ARBA00022989"/>
    </source>
</evidence>
<dbReference type="RefSeq" id="WP_320500314.1">
    <property type="nucleotide sequence ID" value="NZ_JAXCLX010000001.1"/>
</dbReference>
<dbReference type="SUPFAM" id="SSF161098">
    <property type="entry name" value="MetI-like"/>
    <property type="match status" value="1"/>
</dbReference>
<dbReference type="PANTHER" id="PTHR43848:SF2">
    <property type="entry name" value="PUTRESCINE TRANSPORT SYSTEM PERMEASE PROTEIN POTI"/>
    <property type="match status" value="1"/>
</dbReference>